<name>A0A7W8E2R5_9BACT</name>
<sequence>MPYELCRHIKSNGRRCESPALREKSWCFYHERLHTRHRYIREAKATLPDTSLRIPSLEDPESIQIGLSLVVEALATGRLDDKRASVLIRGLQAASRNVAHVINSPYYKEVVREFTPTLDGLALAPAKKRDAPITDTIANNIAAALFQE</sequence>
<gene>
    <name evidence="1" type="ORF">HDF16_001341</name>
</gene>
<dbReference type="EMBL" id="JACHIP010000002">
    <property type="protein sequence ID" value="MBB5056656.1"/>
    <property type="molecule type" value="Genomic_DNA"/>
</dbReference>
<accession>A0A7W8E2R5</accession>
<dbReference type="RefSeq" id="WP_184214743.1">
    <property type="nucleotide sequence ID" value="NZ_JACHIP010000002.1"/>
</dbReference>
<comment type="caution">
    <text evidence="1">The sequence shown here is derived from an EMBL/GenBank/DDBJ whole genome shotgun (WGS) entry which is preliminary data.</text>
</comment>
<reference evidence="1 2" key="1">
    <citation type="submission" date="2020-08" db="EMBL/GenBank/DDBJ databases">
        <title>Genomic Encyclopedia of Type Strains, Phase IV (KMG-V): Genome sequencing to study the core and pangenomes of soil and plant-associated prokaryotes.</title>
        <authorList>
            <person name="Whitman W."/>
        </authorList>
    </citation>
    <scope>NUCLEOTIDE SEQUENCE [LARGE SCALE GENOMIC DNA]</scope>
    <source>
        <strain evidence="1 2">M8UP14</strain>
    </source>
</reference>
<organism evidence="1 2">
    <name type="scientific">Granulicella aggregans</name>
    <dbReference type="NCBI Taxonomy" id="474949"/>
    <lineage>
        <taxon>Bacteria</taxon>
        <taxon>Pseudomonadati</taxon>
        <taxon>Acidobacteriota</taxon>
        <taxon>Terriglobia</taxon>
        <taxon>Terriglobales</taxon>
        <taxon>Acidobacteriaceae</taxon>
        <taxon>Granulicella</taxon>
    </lineage>
</organism>
<proteinExistence type="predicted"/>
<dbReference type="AlphaFoldDB" id="A0A7W8E2R5"/>
<protein>
    <submittedName>
        <fullName evidence="1">Uncharacterized protein</fullName>
    </submittedName>
</protein>
<dbReference type="Proteomes" id="UP000540989">
    <property type="component" value="Unassembled WGS sequence"/>
</dbReference>
<evidence type="ECO:0000313" key="2">
    <source>
        <dbReference type="Proteomes" id="UP000540989"/>
    </source>
</evidence>
<evidence type="ECO:0000313" key="1">
    <source>
        <dbReference type="EMBL" id="MBB5056656.1"/>
    </source>
</evidence>
<keyword evidence="2" id="KW-1185">Reference proteome</keyword>